<dbReference type="InterPro" id="IPR001356">
    <property type="entry name" value="HD"/>
</dbReference>
<dbReference type="GO" id="GO:0000981">
    <property type="term" value="F:DNA-binding transcription factor activity, RNA polymerase II-specific"/>
    <property type="evidence" value="ECO:0007669"/>
    <property type="project" value="InterPro"/>
</dbReference>
<dbReference type="GO" id="GO:0048741">
    <property type="term" value="P:skeletal muscle fiber development"/>
    <property type="evidence" value="ECO:0007669"/>
    <property type="project" value="TreeGrafter"/>
</dbReference>
<evidence type="ECO:0000256" key="3">
    <source>
        <dbReference type="ARBA" id="ARBA00023242"/>
    </source>
</evidence>
<dbReference type="Pfam" id="PF16878">
    <property type="entry name" value="SIX1_SD"/>
    <property type="match status" value="1"/>
</dbReference>
<dbReference type="GO" id="GO:0000978">
    <property type="term" value="F:RNA polymerase II cis-regulatory region sequence-specific DNA binding"/>
    <property type="evidence" value="ECO:0007669"/>
    <property type="project" value="TreeGrafter"/>
</dbReference>
<gene>
    <name evidence="9" type="primary">LOC101361895</name>
</gene>
<name>A0A2Y9DZM2_TRIMA</name>
<dbReference type="InterPro" id="IPR031701">
    <property type="entry name" value="SIX1_SD"/>
</dbReference>
<keyword evidence="3 4" id="KW-0539">Nucleus</keyword>
<dbReference type="InterPro" id="IPR017970">
    <property type="entry name" value="Homeobox_CS"/>
</dbReference>
<dbReference type="InParanoid" id="A0A2Y9DZM2"/>
<dbReference type="GeneID" id="101361895"/>
<comment type="subcellular location">
    <subcellularLocation>
        <location evidence="4 5">Nucleus</location>
    </subcellularLocation>
</comment>
<dbReference type="GO" id="GO:0014857">
    <property type="term" value="P:regulation of skeletal muscle cell proliferation"/>
    <property type="evidence" value="ECO:0007669"/>
    <property type="project" value="TreeGrafter"/>
</dbReference>
<feature type="DNA-binding region" description="Homeobox" evidence="4">
    <location>
        <begin position="156"/>
        <end position="196"/>
    </location>
</feature>
<dbReference type="Proteomes" id="UP000248480">
    <property type="component" value="Unplaced"/>
</dbReference>
<dbReference type="SMART" id="SM00389">
    <property type="entry name" value="HOX"/>
    <property type="match status" value="1"/>
</dbReference>
<dbReference type="InterPro" id="IPR009057">
    <property type="entry name" value="Homeodomain-like_sf"/>
</dbReference>
<dbReference type="Pfam" id="PF00046">
    <property type="entry name" value="Homeodomain"/>
    <property type="match status" value="1"/>
</dbReference>
<dbReference type="PANTHER" id="PTHR10390:SF34">
    <property type="entry name" value="ANOMALOUS HOMEOBOX PROTEIN"/>
    <property type="match status" value="1"/>
</dbReference>
<organism evidence="8 9">
    <name type="scientific">Trichechus manatus latirostris</name>
    <name type="common">Florida manatee</name>
    <dbReference type="NCBI Taxonomy" id="127582"/>
    <lineage>
        <taxon>Eukaryota</taxon>
        <taxon>Metazoa</taxon>
        <taxon>Chordata</taxon>
        <taxon>Craniata</taxon>
        <taxon>Vertebrata</taxon>
        <taxon>Euteleostomi</taxon>
        <taxon>Mammalia</taxon>
        <taxon>Eutheria</taxon>
        <taxon>Afrotheria</taxon>
        <taxon>Sirenia</taxon>
        <taxon>Trichechidae</taxon>
        <taxon>Trichechus</taxon>
    </lineage>
</organism>
<dbReference type="STRING" id="127582.A0A2Y9DZM2"/>
<evidence type="ECO:0000256" key="2">
    <source>
        <dbReference type="ARBA" id="ARBA00023155"/>
    </source>
</evidence>
<sequence length="371" mass="40650">MQSFLTLLKESGDTCPPPAELVDLAGRLCRDFRGDLAQVEPLVEAVLGSPLRLHLLDREDVVVVCALVLARQERHQAACRLLEGCRVPGGSLELVKLWNDIHYRLAMRRLDVATLTPVQKFCCRKRNPPPPSLCPEGLRSRNFPREVRQKLQDFASGVSTNPDKAQRETLSSETSLSEEQVYNWFANYRRKQRALLQSVESSQGTSAEGPGVWGRGPEPSHPSGDPHADPQCVDRSQWSGEWPEKGPPRSPEATQGQWAPLAPALDLPGDEMLSRPLVPSGTPQSKYLEEGPGTSSGHMELQPPLLSAEFIFPQSPQEPEQAMSSFPHPVSAVELSQPQPSSQGQLPDGQATSDTVWGAQMLFEFSGGSLG</sequence>
<keyword evidence="8" id="KW-1185">Reference proteome</keyword>
<feature type="region of interest" description="Disordered" evidence="6">
    <location>
        <begin position="196"/>
        <end position="355"/>
    </location>
</feature>
<dbReference type="OrthoDB" id="3501850at2759"/>
<evidence type="ECO:0000256" key="5">
    <source>
        <dbReference type="RuleBase" id="RU000682"/>
    </source>
</evidence>
<evidence type="ECO:0000256" key="4">
    <source>
        <dbReference type="PROSITE-ProRule" id="PRU00108"/>
    </source>
</evidence>
<dbReference type="PROSITE" id="PS00027">
    <property type="entry name" value="HOMEOBOX_1"/>
    <property type="match status" value="1"/>
</dbReference>
<protein>
    <submittedName>
        <fullName evidence="9">Anomalous homeobox protein-like</fullName>
    </submittedName>
</protein>
<feature type="compositionally biased region" description="Polar residues" evidence="6">
    <location>
        <begin position="314"/>
        <end position="324"/>
    </location>
</feature>
<dbReference type="FunCoup" id="A0A2Y9DZM2">
    <property type="interactions" value="10"/>
</dbReference>
<dbReference type="PANTHER" id="PTHR10390">
    <property type="entry name" value="HOMEOBOX PROTEIN SIX"/>
    <property type="match status" value="1"/>
</dbReference>
<dbReference type="RefSeq" id="XP_004384293.1">
    <property type="nucleotide sequence ID" value="XM_004384236.1"/>
</dbReference>
<feature type="compositionally biased region" description="Low complexity" evidence="6">
    <location>
        <begin position="335"/>
        <end position="350"/>
    </location>
</feature>
<dbReference type="GO" id="GO:0005667">
    <property type="term" value="C:transcription regulator complex"/>
    <property type="evidence" value="ECO:0007669"/>
    <property type="project" value="TreeGrafter"/>
</dbReference>
<dbReference type="AlphaFoldDB" id="A0A2Y9DZM2"/>
<reference evidence="9" key="1">
    <citation type="submission" date="2025-08" db="UniProtKB">
        <authorList>
            <consortium name="RefSeq"/>
        </authorList>
    </citation>
    <scope>IDENTIFICATION</scope>
</reference>
<proteinExistence type="predicted"/>
<evidence type="ECO:0000256" key="6">
    <source>
        <dbReference type="SAM" id="MobiDB-lite"/>
    </source>
</evidence>
<feature type="domain" description="Homeobox" evidence="7">
    <location>
        <begin position="154"/>
        <end position="195"/>
    </location>
</feature>
<dbReference type="Gene3D" id="1.10.10.60">
    <property type="entry name" value="Homeodomain-like"/>
    <property type="match status" value="1"/>
</dbReference>
<dbReference type="GO" id="GO:0005634">
    <property type="term" value="C:nucleus"/>
    <property type="evidence" value="ECO:0007669"/>
    <property type="project" value="UniProtKB-SubCell"/>
</dbReference>
<dbReference type="SUPFAM" id="SSF46689">
    <property type="entry name" value="Homeodomain-like"/>
    <property type="match status" value="1"/>
</dbReference>
<dbReference type="CDD" id="cd00086">
    <property type="entry name" value="homeodomain"/>
    <property type="match status" value="1"/>
</dbReference>
<dbReference type="PROSITE" id="PS50071">
    <property type="entry name" value="HOMEOBOX_2"/>
    <property type="match status" value="1"/>
</dbReference>
<feature type="region of interest" description="Disordered" evidence="6">
    <location>
        <begin position="153"/>
        <end position="173"/>
    </location>
</feature>
<keyword evidence="2 4" id="KW-0371">Homeobox</keyword>
<dbReference type="KEGG" id="tmu:101361895"/>
<keyword evidence="1 4" id="KW-0238">DNA-binding</keyword>
<accession>A0A2Y9DZM2</accession>
<evidence type="ECO:0000313" key="8">
    <source>
        <dbReference type="Proteomes" id="UP000248480"/>
    </source>
</evidence>
<evidence type="ECO:0000256" key="1">
    <source>
        <dbReference type="ARBA" id="ARBA00023125"/>
    </source>
</evidence>
<dbReference type="FunFam" id="1.10.10.60:FF:000412">
    <property type="entry name" value="Anomalous homeobox"/>
    <property type="match status" value="1"/>
</dbReference>
<evidence type="ECO:0000313" key="9">
    <source>
        <dbReference type="RefSeq" id="XP_004384293.1"/>
    </source>
</evidence>
<evidence type="ECO:0000259" key="7">
    <source>
        <dbReference type="PROSITE" id="PS50071"/>
    </source>
</evidence>